<organism evidence="2 3">
    <name type="scientific">Cytospora mali</name>
    <name type="common">Apple Valsa canker fungus</name>
    <name type="synonym">Valsa mali</name>
    <dbReference type="NCBI Taxonomy" id="578113"/>
    <lineage>
        <taxon>Eukaryota</taxon>
        <taxon>Fungi</taxon>
        <taxon>Dikarya</taxon>
        <taxon>Ascomycota</taxon>
        <taxon>Pezizomycotina</taxon>
        <taxon>Sordariomycetes</taxon>
        <taxon>Sordariomycetidae</taxon>
        <taxon>Diaporthales</taxon>
        <taxon>Cytosporaceae</taxon>
        <taxon>Cytospora</taxon>
    </lineage>
</organism>
<feature type="region of interest" description="Disordered" evidence="1">
    <location>
        <begin position="702"/>
        <end position="724"/>
    </location>
</feature>
<evidence type="ECO:0008006" key="4">
    <source>
        <dbReference type="Google" id="ProtNLM"/>
    </source>
</evidence>
<evidence type="ECO:0000256" key="1">
    <source>
        <dbReference type="SAM" id="MobiDB-lite"/>
    </source>
</evidence>
<feature type="compositionally biased region" description="Basic and acidic residues" evidence="1">
    <location>
        <begin position="497"/>
        <end position="581"/>
    </location>
</feature>
<feature type="compositionally biased region" description="Basic and acidic residues" evidence="1">
    <location>
        <begin position="779"/>
        <end position="790"/>
    </location>
</feature>
<feature type="compositionally biased region" description="Polar residues" evidence="1">
    <location>
        <begin position="607"/>
        <end position="625"/>
    </location>
</feature>
<dbReference type="STRING" id="694573.A0A194UYL9"/>
<feature type="compositionally biased region" description="Low complexity" evidence="1">
    <location>
        <begin position="594"/>
        <end position="606"/>
    </location>
</feature>
<feature type="compositionally biased region" description="Polar residues" evidence="1">
    <location>
        <begin position="702"/>
        <end position="722"/>
    </location>
</feature>
<keyword evidence="3" id="KW-1185">Reference proteome</keyword>
<feature type="region of interest" description="Disordered" evidence="1">
    <location>
        <begin position="75"/>
        <end position="136"/>
    </location>
</feature>
<feature type="region of interest" description="Disordered" evidence="1">
    <location>
        <begin position="268"/>
        <end position="292"/>
    </location>
</feature>
<sequence length="790" mass="85290">MAYVSSATQTAKATHDLHVPNDQPKPSPLTSPAHSGRLKYANPEDLPSYPSLGLKKGDAAASAAASLGWANQKPVSLWSPENSTSAHTAANLANDIEMPGALQPEHSTAGSKTAATLAAGSPSRPDKQSSGSESAWGNSAAIQAFANSSGRSAVQEPHALTTLDRQKSLRAAKGAMAGSGRSRSISTPLSYPDSNNAASNALNAASVAHRPSVRNKARDAGASPITKMDRQMYTSNPPVQMEVDEKNHDAVLHASAVAMAKKMYGRQKALSDAAKTQQASGSRPGSSDSDEVRPMQFSNLQEAAYKLAQERLARLHDEHYKLRDYQDYYGASTSPTAPGRKLTRLGQLRRRSSSDGEVMSSPFDDQKHSQNIQKQMSLFSTRLSEVDEAKRARDREALIAAAQRNVKTTLEGMDEKMYRDTGRVAPSKLNEWEHKARTAAQAKSEARKGGGVSGMVDLGGGRFMDRQEVEAIAAREVQPILDEINEKAEIERQKIAAQREEQEKKRLEWEAEKQRNAEIKENARKLKEEEKARKEELKQEAKARKEEEKRQAEEEKAIEAANEHAWDSTDRIAEETPENRRIRLLPFTHKLQTKDTATTDNTKTETSPLTPTSTGTNPESLGTDSHTSKVRNWLKSRLHKPRAKSISFVNKGNNGGKTEKPPPGGFIGGHRLTGLHPDGTGSLSNLSETRSASMAEVALAGTRSTTTTAPPAQDEPGQSSSKAPVLVLPQLGGGLDGDDAVSIASSDYSDAGPAAKEAMINMDAANKIKAPLPPGSDASNRDSKFIEIIE</sequence>
<dbReference type="PANTHER" id="PTHR28298:SF1">
    <property type="entry name" value="EISOSOME PROTEIN 1"/>
    <property type="match status" value="1"/>
</dbReference>
<dbReference type="PANTHER" id="PTHR28298">
    <property type="entry name" value="EISOSOME PROTEIN 1"/>
    <property type="match status" value="1"/>
</dbReference>
<proteinExistence type="predicted"/>
<dbReference type="OrthoDB" id="4070583at2759"/>
<feature type="compositionally biased region" description="Polar residues" evidence="1">
    <location>
        <begin position="105"/>
        <end position="114"/>
    </location>
</feature>
<feature type="compositionally biased region" description="Polar residues" evidence="1">
    <location>
        <begin position="1"/>
        <end position="12"/>
    </location>
</feature>
<feature type="compositionally biased region" description="Polar residues" evidence="1">
    <location>
        <begin position="181"/>
        <end position="192"/>
    </location>
</feature>
<dbReference type="Proteomes" id="UP000078576">
    <property type="component" value="Unassembled WGS sequence"/>
</dbReference>
<feature type="region of interest" description="Disordered" evidence="1">
    <location>
        <begin position="768"/>
        <end position="790"/>
    </location>
</feature>
<feature type="region of interest" description="Disordered" evidence="1">
    <location>
        <begin position="329"/>
        <end position="370"/>
    </location>
</feature>
<protein>
    <recommendedName>
        <fullName evidence="4">Eisosome protein 1</fullName>
    </recommendedName>
</protein>
<reference evidence="3" key="1">
    <citation type="submission" date="2014-12" db="EMBL/GenBank/DDBJ databases">
        <title>Genome Sequence of Valsa Canker Pathogens Uncovers a Specific Adaption of Colonization on Woody Bark.</title>
        <authorList>
            <person name="Yin Z."/>
            <person name="Liu H."/>
            <person name="Gao X."/>
            <person name="Li Z."/>
            <person name="Song N."/>
            <person name="Ke X."/>
            <person name="Dai Q."/>
            <person name="Wu Y."/>
            <person name="Sun Y."/>
            <person name="Xu J.-R."/>
            <person name="Kang Z.K."/>
            <person name="Wang L."/>
            <person name="Huang L."/>
        </authorList>
    </citation>
    <scope>NUCLEOTIDE SEQUENCE [LARGE SCALE GENOMIC DNA]</scope>
    <source>
        <strain evidence="3">SXYL134</strain>
    </source>
</reference>
<dbReference type="Pfam" id="PF12757">
    <property type="entry name" value="Eisosome1"/>
    <property type="match status" value="1"/>
</dbReference>
<dbReference type="AlphaFoldDB" id="A0A194UYL9"/>
<feature type="region of interest" description="Disordered" evidence="1">
    <location>
        <begin position="1"/>
        <end position="54"/>
    </location>
</feature>
<feature type="compositionally biased region" description="Basic residues" evidence="1">
    <location>
        <begin position="341"/>
        <end position="351"/>
    </location>
</feature>
<feature type="compositionally biased region" description="Polar residues" evidence="1">
    <location>
        <begin position="274"/>
        <end position="287"/>
    </location>
</feature>
<feature type="region of interest" description="Disordered" evidence="1">
    <location>
        <begin position="170"/>
        <end position="192"/>
    </location>
</feature>
<accession>A0A194UYL9</accession>
<feature type="compositionally biased region" description="Basic residues" evidence="1">
    <location>
        <begin position="628"/>
        <end position="643"/>
    </location>
</feature>
<gene>
    <name evidence="2" type="ORF">VP1G_04077</name>
</gene>
<dbReference type="EMBL" id="KN714692">
    <property type="protein sequence ID" value="KUI56800.1"/>
    <property type="molecule type" value="Genomic_DNA"/>
</dbReference>
<name>A0A194UYL9_CYTMA</name>
<feature type="compositionally biased region" description="Polar residues" evidence="1">
    <location>
        <begin position="79"/>
        <end position="88"/>
    </location>
</feature>
<evidence type="ECO:0000313" key="2">
    <source>
        <dbReference type="EMBL" id="KUI56800.1"/>
    </source>
</evidence>
<dbReference type="InterPro" id="IPR024527">
    <property type="entry name" value="Eisosome1"/>
</dbReference>
<dbReference type="GO" id="GO:0070941">
    <property type="term" value="P:eisosome assembly"/>
    <property type="evidence" value="ECO:0007669"/>
    <property type="project" value="TreeGrafter"/>
</dbReference>
<evidence type="ECO:0000313" key="3">
    <source>
        <dbReference type="Proteomes" id="UP000078576"/>
    </source>
</evidence>
<feature type="region of interest" description="Disordered" evidence="1">
    <location>
        <begin position="497"/>
        <end position="662"/>
    </location>
</feature>